<gene>
    <name evidence="2" type="ORF">SAMN02745226_02005</name>
</gene>
<evidence type="ECO:0000313" key="2">
    <source>
        <dbReference type="EMBL" id="SHN70241.1"/>
    </source>
</evidence>
<dbReference type="OrthoDB" id="9809622at2"/>
<keyword evidence="3" id="KW-1185">Reference proteome</keyword>
<dbReference type="STRING" id="1121883.SAMN02745226_02005"/>
<dbReference type="GO" id="GO:0016757">
    <property type="term" value="F:glycosyltransferase activity"/>
    <property type="evidence" value="ECO:0007669"/>
    <property type="project" value="InterPro"/>
</dbReference>
<name>A0A1M7THT7_FERGO</name>
<organism evidence="2 3">
    <name type="scientific">Fervidobacterium gondwanense DSM 13020</name>
    <dbReference type="NCBI Taxonomy" id="1121883"/>
    <lineage>
        <taxon>Bacteria</taxon>
        <taxon>Thermotogati</taxon>
        <taxon>Thermotogota</taxon>
        <taxon>Thermotogae</taxon>
        <taxon>Thermotogales</taxon>
        <taxon>Fervidobacteriaceae</taxon>
        <taxon>Fervidobacterium</taxon>
    </lineage>
</organism>
<dbReference type="AlphaFoldDB" id="A0A1M7THT7"/>
<dbReference type="Gene3D" id="3.40.50.2000">
    <property type="entry name" value="Glycogen Phosphorylase B"/>
    <property type="match status" value="1"/>
</dbReference>
<protein>
    <submittedName>
        <fullName evidence="2">Glycosyltransferase involved in cell wall bisynthesis</fullName>
    </submittedName>
</protein>
<evidence type="ECO:0000259" key="1">
    <source>
        <dbReference type="Pfam" id="PF00534"/>
    </source>
</evidence>
<dbReference type="Proteomes" id="UP000184207">
    <property type="component" value="Unassembled WGS sequence"/>
</dbReference>
<accession>A0A1M7THT7</accession>
<reference evidence="3" key="1">
    <citation type="submission" date="2016-12" db="EMBL/GenBank/DDBJ databases">
        <authorList>
            <person name="Varghese N."/>
            <person name="Submissions S."/>
        </authorList>
    </citation>
    <scope>NUCLEOTIDE SEQUENCE [LARGE SCALE GENOMIC DNA]</scope>
    <source>
        <strain evidence="3">DSM 13020</strain>
    </source>
</reference>
<dbReference type="Pfam" id="PF00534">
    <property type="entry name" value="Glycos_transf_1"/>
    <property type="match status" value="1"/>
</dbReference>
<dbReference type="SUPFAM" id="SSF53756">
    <property type="entry name" value="UDP-Glycosyltransferase/glycogen phosphorylase"/>
    <property type="match status" value="1"/>
</dbReference>
<dbReference type="InterPro" id="IPR001296">
    <property type="entry name" value="Glyco_trans_1"/>
</dbReference>
<dbReference type="EMBL" id="FRDJ01000020">
    <property type="protein sequence ID" value="SHN70241.1"/>
    <property type="molecule type" value="Genomic_DNA"/>
</dbReference>
<evidence type="ECO:0000313" key="3">
    <source>
        <dbReference type="Proteomes" id="UP000184207"/>
    </source>
</evidence>
<sequence>MRVLHAPIEIAGQLWEYTDALRKVGVNARKLTFEEHPFGYKDDIIIKITGATHVYDLVGAEIKIFTELVNSFDIFHFHFGESLIHQNLDLPALKFMGKKVLMNFWGSDVRLKSIAKQKNPFYSDEMHLGDDNLKIEKLKIISRFVDCAVISDYELYEYIEPFFKNIKLIRQAVDTEVLQPKYPEPVNERPVIVHAPSRTNVKGTSFVENAIEKLLLKYNFEYIRLSGLPHDKVLSTILNSDIVIDQVILGAHGILSVEAMALGKPVVCYIREDLIDKYPSDLPLVNATPVTLEEEIEKLLQSGELRHEIGKRSRKYVENYHSKITIGLELKKLYETL</sequence>
<feature type="domain" description="Glycosyl transferase family 1" evidence="1">
    <location>
        <begin position="207"/>
        <end position="315"/>
    </location>
</feature>
<dbReference type="RefSeq" id="WP_072761086.1">
    <property type="nucleotide sequence ID" value="NZ_FRDJ01000020.1"/>
</dbReference>
<proteinExistence type="predicted"/>
<keyword evidence="2" id="KW-0808">Transferase</keyword>